<organism evidence="3 4">
    <name type="scientific">Marilutibacter aestuarii</name>
    <dbReference type="NCBI Taxonomy" id="1706195"/>
    <lineage>
        <taxon>Bacteria</taxon>
        <taxon>Pseudomonadati</taxon>
        <taxon>Pseudomonadota</taxon>
        <taxon>Gammaproteobacteria</taxon>
        <taxon>Lysobacterales</taxon>
        <taxon>Lysobacteraceae</taxon>
        <taxon>Marilutibacter</taxon>
    </lineage>
</organism>
<proteinExistence type="predicted"/>
<protein>
    <submittedName>
        <fullName evidence="3">Uncharacterized protein</fullName>
    </submittedName>
</protein>
<dbReference type="EMBL" id="VICE01000040">
    <property type="protein sequence ID" value="TQD49718.1"/>
    <property type="molecule type" value="Genomic_DNA"/>
</dbReference>
<comment type="caution">
    <text evidence="3">The sequence shown here is derived from an EMBL/GenBank/DDBJ whole genome shotgun (WGS) entry which is preliminary data.</text>
</comment>
<name>A0A508APQ6_9GAMM</name>
<feature type="region of interest" description="Disordered" evidence="1">
    <location>
        <begin position="1"/>
        <end position="38"/>
    </location>
</feature>
<sequence length="155" mass="16594">MNTHRPDPDPNASHDADEARRQAAAERPAPAGSGADPVTDRYRAVYHALRTAPLPEPPASFALQMERLALATDEACASSDTPERTASESWLLGLLPGLAVLALAGWGGAEVLDGLRTSVAHWRGLPWPMLLATGVGLAGAWALDRWLARQRPRPH</sequence>
<keyword evidence="2" id="KW-1133">Transmembrane helix</keyword>
<dbReference type="AlphaFoldDB" id="A0A508APQ6"/>
<evidence type="ECO:0000256" key="2">
    <source>
        <dbReference type="SAM" id="Phobius"/>
    </source>
</evidence>
<feature type="transmembrane region" description="Helical" evidence="2">
    <location>
        <begin position="129"/>
        <end position="148"/>
    </location>
</feature>
<evidence type="ECO:0000256" key="1">
    <source>
        <dbReference type="SAM" id="MobiDB-lite"/>
    </source>
</evidence>
<reference evidence="3 4" key="1">
    <citation type="submission" date="2019-06" db="EMBL/GenBank/DDBJ databases">
        <title>Lysobacter alkalisoli sp. nov. isolated from saline soil.</title>
        <authorList>
            <person name="Sun J.-Q."/>
            <person name="Xu L."/>
        </authorList>
    </citation>
    <scope>NUCLEOTIDE SEQUENCE [LARGE SCALE GENOMIC DNA]</scope>
    <source>
        <strain evidence="3 4">JCM 31130</strain>
    </source>
</reference>
<evidence type="ECO:0000313" key="4">
    <source>
        <dbReference type="Proteomes" id="UP000318212"/>
    </source>
</evidence>
<gene>
    <name evidence="3" type="ORF">FKV25_04135</name>
</gene>
<accession>A0A508APQ6</accession>
<feature type="transmembrane region" description="Helical" evidence="2">
    <location>
        <begin position="90"/>
        <end position="109"/>
    </location>
</feature>
<evidence type="ECO:0000313" key="3">
    <source>
        <dbReference type="EMBL" id="TQD49718.1"/>
    </source>
</evidence>
<feature type="compositionally biased region" description="Basic and acidic residues" evidence="1">
    <location>
        <begin position="1"/>
        <end position="24"/>
    </location>
</feature>
<keyword evidence="2" id="KW-0472">Membrane</keyword>
<dbReference type="RefSeq" id="WP_141517531.1">
    <property type="nucleotide sequence ID" value="NZ_VICE01000040.1"/>
</dbReference>
<keyword evidence="4" id="KW-1185">Reference proteome</keyword>
<dbReference type="OrthoDB" id="9905055at2"/>
<keyword evidence="2" id="KW-0812">Transmembrane</keyword>
<dbReference type="Proteomes" id="UP000318212">
    <property type="component" value="Unassembled WGS sequence"/>
</dbReference>